<gene>
    <name evidence="2" type="ORF">DJ93_492</name>
</gene>
<dbReference type="Proteomes" id="UP000029389">
    <property type="component" value="Unassembled WGS sequence"/>
</dbReference>
<dbReference type="CDD" id="cd00093">
    <property type="entry name" value="HTH_XRE"/>
    <property type="match status" value="1"/>
</dbReference>
<organism evidence="2 3">
    <name type="scientific">Bacillus clarus</name>
    <dbReference type="NCBI Taxonomy" id="2338372"/>
    <lineage>
        <taxon>Bacteria</taxon>
        <taxon>Bacillati</taxon>
        <taxon>Bacillota</taxon>
        <taxon>Bacilli</taxon>
        <taxon>Bacillales</taxon>
        <taxon>Bacillaceae</taxon>
        <taxon>Bacillus</taxon>
        <taxon>Bacillus cereus group</taxon>
    </lineage>
</organism>
<comment type="caution">
    <text evidence="2">The sequence shown here is derived from an EMBL/GenBank/DDBJ whole genome shotgun (WGS) entry which is preliminary data.</text>
</comment>
<dbReference type="InterPro" id="IPR001387">
    <property type="entry name" value="Cro/C1-type_HTH"/>
</dbReference>
<dbReference type="SUPFAM" id="SSF47413">
    <property type="entry name" value="lambda repressor-like DNA-binding domains"/>
    <property type="match status" value="1"/>
</dbReference>
<accession>A0A090YYT6</accession>
<evidence type="ECO:0000313" key="3">
    <source>
        <dbReference type="Proteomes" id="UP000029389"/>
    </source>
</evidence>
<dbReference type="AlphaFoldDB" id="A0A090YYT6"/>
<evidence type="ECO:0000259" key="1">
    <source>
        <dbReference type="PROSITE" id="PS50943"/>
    </source>
</evidence>
<sequence>MGFGEKFFKLRKEKGLSQEALAEKLNTTR</sequence>
<dbReference type="PROSITE" id="PS50943">
    <property type="entry name" value="HTH_CROC1"/>
    <property type="match status" value="1"/>
</dbReference>
<dbReference type="Pfam" id="PF01381">
    <property type="entry name" value="HTH_3"/>
    <property type="match status" value="1"/>
</dbReference>
<reference evidence="2 3" key="1">
    <citation type="submission" date="2014-04" db="EMBL/GenBank/DDBJ databases">
        <authorList>
            <person name="Bishop-Lilly K.A."/>
            <person name="Broomall S.M."/>
            <person name="Chain P.S."/>
            <person name="Chertkov O."/>
            <person name="Coyne S.R."/>
            <person name="Daligault H.E."/>
            <person name="Davenport K.W."/>
            <person name="Erkkila T."/>
            <person name="Frey K.G."/>
            <person name="Gibbons H.S."/>
            <person name="Gu W."/>
            <person name="Jaissle J."/>
            <person name="Johnson S.L."/>
            <person name="Koroleva G.I."/>
            <person name="Ladner J.T."/>
            <person name="Lo C.-C."/>
            <person name="Minogue T.D."/>
            <person name="Munk C."/>
            <person name="Palacios G.F."/>
            <person name="Redden C.L."/>
            <person name="Rosenzweig C.N."/>
            <person name="Scholz M.B."/>
            <person name="Teshima H."/>
            <person name="Xu Y."/>
        </authorList>
    </citation>
    <scope>NUCLEOTIDE SEQUENCE [LARGE SCALE GENOMIC DNA]</scope>
    <source>
        <strain evidence="2 3">BHP</strain>
    </source>
</reference>
<name>A0A090YYT6_9BACI</name>
<dbReference type="InterPro" id="IPR010982">
    <property type="entry name" value="Lambda_DNA-bd_dom_sf"/>
</dbReference>
<evidence type="ECO:0000313" key="2">
    <source>
        <dbReference type="EMBL" id="KFN03532.1"/>
    </source>
</evidence>
<dbReference type="EMBL" id="JMQC01000008">
    <property type="protein sequence ID" value="KFN03532.1"/>
    <property type="molecule type" value="Genomic_DNA"/>
</dbReference>
<dbReference type="GO" id="GO:0003677">
    <property type="term" value="F:DNA binding"/>
    <property type="evidence" value="ECO:0007669"/>
    <property type="project" value="InterPro"/>
</dbReference>
<protein>
    <submittedName>
        <fullName evidence="2">Helix-turn-helix family protein</fullName>
    </submittedName>
</protein>
<dbReference type="Gene3D" id="1.10.260.40">
    <property type="entry name" value="lambda repressor-like DNA-binding domains"/>
    <property type="match status" value="1"/>
</dbReference>
<proteinExistence type="predicted"/>
<feature type="domain" description="HTH cro/C1-type" evidence="1">
    <location>
        <begin position="9"/>
        <end position="29"/>
    </location>
</feature>